<dbReference type="PANTHER" id="PTHR43544">
    <property type="entry name" value="SHORT-CHAIN DEHYDROGENASE/REDUCTASE"/>
    <property type="match status" value="1"/>
</dbReference>
<dbReference type="EMBL" id="ONZF01000003">
    <property type="protein sequence ID" value="SPJ23844.1"/>
    <property type="molecule type" value="Genomic_DNA"/>
</dbReference>
<evidence type="ECO:0000313" key="1">
    <source>
        <dbReference type="EMBL" id="SPJ23844.1"/>
    </source>
</evidence>
<dbReference type="SUPFAM" id="SSF51735">
    <property type="entry name" value="NAD(P)-binding Rossmann-fold domains"/>
    <property type="match status" value="1"/>
</dbReference>
<dbReference type="PANTHER" id="PTHR43544:SF12">
    <property type="entry name" value="NAD(P)-BINDING ROSSMANN-FOLD SUPERFAMILY PROTEIN"/>
    <property type="match status" value="1"/>
</dbReference>
<dbReference type="AlphaFoldDB" id="A0A2R8BUJ6"/>
<dbReference type="Gene3D" id="3.40.50.720">
    <property type="entry name" value="NAD(P)-binding Rossmann-like Domain"/>
    <property type="match status" value="1"/>
</dbReference>
<dbReference type="InterPro" id="IPR002347">
    <property type="entry name" value="SDR_fam"/>
</dbReference>
<dbReference type="GO" id="GO:0005737">
    <property type="term" value="C:cytoplasm"/>
    <property type="evidence" value="ECO:0007669"/>
    <property type="project" value="TreeGrafter"/>
</dbReference>
<name>A0A2R8BUJ6_9RHOB</name>
<keyword evidence="2" id="KW-1185">Reference proteome</keyword>
<accession>A0A2R8BUJ6</accession>
<dbReference type="Proteomes" id="UP000244912">
    <property type="component" value="Unassembled WGS sequence"/>
</dbReference>
<dbReference type="GO" id="GO:0016491">
    <property type="term" value="F:oxidoreductase activity"/>
    <property type="evidence" value="ECO:0007669"/>
    <property type="project" value="TreeGrafter"/>
</dbReference>
<organism evidence="1 2">
    <name type="scientific">Palleronia abyssalis</name>
    <dbReference type="NCBI Taxonomy" id="1501240"/>
    <lineage>
        <taxon>Bacteria</taxon>
        <taxon>Pseudomonadati</taxon>
        <taxon>Pseudomonadota</taxon>
        <taxon>Alphaproteobacteria</taxon>
        <taxon>Rhodobacterales</taxon>
        <taxon>Roseobacteraceae</taxon>
        <taxon>Palleronia</taxon>
    </lineage>
</organism>
<dbReference type="InterPro" id="IPR051468">
    <property type="entry name" value="Fungal_SecMetab_SDRs"/>
</dbReference>
<evidence type="ECO:0000313" key="2">
    <source>
        <dbReference type="Proteomes" id="UP000244912"/>
    </source>
</evidence>
<dbReference type="RefSeq" id="WP_108893701.1">
    <property type="nucleotide sequence ID" value="NZ_ONZF01000003.1"/>
</dbReference>
<protein>
    <submittedName>
        <fullName evidence="1">C-factor</fullName>
    </submittedName>
</protein>
<reference evidence="2" key="1">
    <citation type="submission" date="2018-03" db="EMBL/GenBank/DDBJ databases">
        <authorList>
            <person name="Rodrigo-Torres L."/>
            <person name="Arahal R. D."/>
            <person name="Lucena T."/>
        </authorList>
    </citation>
    <scope>NUCLEOTIDE SEQUENCE [LARGE SCALE GENOMIC DNA]</scope>
    <source>
        <strain evidence="2">CECT 8504</strain>
    </source>
</reference>
<dbReference type="PRINTS" id="PR00081">
    <property type="entry name" value="GDHRDH"/>
</dbReference>
<proteinExistence type="predicted"/>
<sequence length="221" mass="23255">MPSNRTLVVGASGGVGAAVAAELDARGWTVTRLSRSKDGLDITDEDSVKAALAALDHPFGLVFVATGALTSTRAAPEKSLADLTGDELIAQIRLNALGPALVLKHLKPHIPRGDRFVFAALSARVGSIGDNGLGGWYSYRTSKAALNSLLHGAAVELARTHRQAIVTCLHPGTVATTFTEGYDHDKVTPDTAAANLIDVIEGLTPEQTGRFYDYAGKDIPW</sequence>
<dbReference type="Pfam" id="PF13561">
    <property type="entry name" value="adh_short_C2"/>
    <property type="match status" value="1"/>
</dbReference>
<dbReference type="OrthoDB" id="9785826at2"/>
<gene>
    <name evidence="1" type="primary">csgA</name>
    <name evidence="1" type="ORF">PAA8504_01662</name>
</gene>
<dbReference type="InterPro" id="IPR036291">
    <property type="entry name" value="NAD(P)-bd_dom_sf"/>
</dbReference>